<keyword evidence="5" id="KW-0732">Signal</keyword>
<dbReference type="PROSITE" id="PS50234">
    <property type="entry name" value="VWFA"/>
    <property type="match status" value="1"/>
</dbReference>
<proteinExistence type="predicted"/>
<dbReference type="PANTHER" id="PTHR45737">
    <property type="entry name" value="VON WILLEBRAND FACTOR A DOMAIN-CONTAINING PROTEIN 5A"/>
    <property type="match status" value="1"/>
</dbReference>
<sequence length="812" mass="90230">MRIKDLLSKATVLFIILSGCIMTSAMAQDKNASPYFVVLSDEDEKASLPLKSTDVDVEISGVIADVAVNQTYVNTGESVIEAIYVFPASTRAAVYKMVMKVGDRVIMAKIEEKDKARKRYEKAKKEGKTASLLEEKRPNVFKMKVANIVPGATVEVKMSYTELLVPSDKIYEFVYPTVVGPRYVSKGEMAEASTEIWTGNPYLKEGEKPTSMLDIDIELNTGLPIQDIRCETHRNKIDYQAKSSALIAMEEPDGGNRDFVMQYRLAGNQIETGVLLYDNPDGEKFFLAMMQPPSSVTPEDIPAREYVFIVDVSGSMSGFPLDISKKLMKSLLSGLREKDLFNIVFFSGSSYIYKEESLPVTETNIEDAIKFMDNRHGGGGTELLNALKSAMGLNGRENFARSFIILTDGYVSVEDETFDYIRNNLGNANFFSFGIGRGVNRHLIEGMAHVGYGEAFVAMNQSEAVMQAEKFEKYISHPVLIGIDYNFEGFDAYDVLPENIPDLFAERPIIISGKYRGEPHGILKVTGTSGKSEISQNLTIQANDQENKALKYLWAREKIRLLGDYASLDSYSYYNSDKKEALKEEITQLGLKYNLLTKYTSFIAVDSVVSNKGGRQKTIEQPNPLPEGVSNHAVGGAEEEIIPITSQERVLPPPPTAPKVTDVLNIVDADVGLEDALIIEDSEAVMETEISFSDLSAEEEMEERPVFFIVEDMPEFPGGDAAMHNFLFQNIQYPPEARENGIQGRVYVSFVIDTDGSIVDVRIVRSISPSLDAEAIRIVKSMPRWKPGTQRGKAVQVSYTVPINFVLQSGKE</sequence>
<evidence type="ECO:0000313" key="10">
    <source>
        <dbReference type="Proteomes" id="UP000252733"/>
    </source>
</evidence>
<dbReference type="AlphaFoldDB" id="A0A368UJ37"/>
<dbReference type="Pfam" id="PF13768">
    <property type="entry name" value="VWA_3"/>
    <property type="match status" value="1"/>
</dbReference>
<evidence type="ECO:0000256" key="1">
    <source>
        <dbReference type="ARBA" id="ARBA00004167"/>
    </source>
</evidence>
<comment type="subcellular location">
    <subcellularLocation>
        <location evidence="1">Membrane</location>
        <topology evidence="1">Single-pass membrane protein</topology>
    </subcellularLocation>
</comment>
<dbReference type="EMBL" id="QPIZ01000045">
    <property type="protein sequence ID" value="RCW24655.1"/>
    <property type="molecule type" value="Genomic_DNA"/>
</dbReference>
<feature type="domain" description="VIT" evidence="7">
    <location>
        <begin position="34"/>
        <end position="162"/>
    </location>
</feature>
<evidence type="ECO:0000259" key="6">
    <source>
        <dbReference type="PROSITE" id="PS50234"/>
    </source>
</evidence>
<evidence type="ECO:0000256" key="2">
    <source>
        <dbReference type="ARBA" id="ARBA00022692"/>
    </source>
</evidence>
<feature type="chain" id="PRO_5016570407" evidence="5">
    <location>
        <begin position="28"/>
        <end position="812"/>
    </location>
</feature>
<dbReference type="PROSITE" id="PS51468">
    <property type="entry name" value="VIT"/>
    <property type="match status" value="1"/>
</dbReference>
<dbReference type="InterPro" id="IPR002035">
    <property type="entry name" value="VWF_A"/>
</dbReference>
<dbReference type="SMART" id="SM00609">
    <property type="entry name" value="VIT"/>
    <property type="match status" value="1"/>
</dbReference>
<dbReference type="InterPro" id="IPR013694">
    <property type="entry name" value="VIT"/>
</dbReference>
<keyword evidence="10" id="KW-1185">Reference proteome</keyword>
<protein>
    <submittedName>
        <fullName evidence="9">Ca-activated chloride channel family protein</fullName>
    </submittedName>
</protein>
<dbReference type="SUPFAM" id="SSF53300">
    <property type="entry name" value="vWA-like"/>
    <property type="match status" value="1"/>
</dbReference>
<dbReference type="Proteomes" id="UP000252733">
    <property type="component" value="Unassembled WGS sequence"/>
</dbReference>
<name>A0A368UJ37_9BACT</name>
<comment type="caution">
    <text evidence="9">The sequence shown here is derived from an EMBL/GenBank/DDBJ whole genome shotgun (WGS) entry which is preliminary data.</text>
</comment>
<dbReference type="GO" id="GO:0016020">
    <property type="term" value="C:membrane"/>
    <property type="evidence" value="ECO:0007669"/>
    <property type="project" value="UniProtKB-SubCell"/>
</dbReference>
<feature type="signal peptide" evidence="5">
    <location>
        <begin position="1"/>
        <end position="27"/>
    </location>
</feature>
<keyword evidence="2" id="KW-0812">Transmembrane</keyword>
<dbReference type="Gene3D" id="3.40.50.410">
    <property type="entry name" value="von Willebrand factor, type A domain"/>
    <property type="match status" value="1"/>
</dbReference>
<keyword evidence="4" id="KW-0472">Membrane</keyword>
<dbReference type="Pfam" id="PF08487">
    <property type="entry name" value="VIT"/>
    <property type="match status" value="1"/>
</dbReference>
<feature type="domain" description="VWFA" evidence="6">
    <location>
        <begin position="305"/>
        <end position="475"/>
    </location>
</feature>
<dbReference type="PROSITE" id="PS51257">
    <property type="entry name" value="PROKAR_LIPOPROTEIN"/>
    <property type="match status" value="1"/>
</dbReference>
<keyword evidence="3" id="KW-1133">Transmembrane helix</keyword>
<dbReference type="GO" id="GO:0055085">
    <property type="term" value="P:transmembrane transport"/>
    <property type="evidence" value="ECO:0007669"/>
    <property type="project" value="InterPro"/>
</dbReference>
<evidence type="ECO:0000256" key="5">
    <source>
        <dbReference type="SAM" id="SignalP"/>
    </source>
</evidence>
<feature type="domain" description="TonB C-terminal" evidence="8">
    <location>
        <begin position="718"/>
        <end position="812"/>
    </location>
</feature>
<dbReference type="Gene3D" id="3.30.1150.10">
    <property type="match status" value="1"/>
</dbReference>
<dbReference type="PANTHER" id="PTHR45737:SF6">
    <property type="entry name" value="VON WILLEBRAND FACTOR A DOMAIN-CONTAINING PROTEIN 5A"/>
    <property type="match status" value="1"/>
</dbReference>
<dbReference type="NCBIfam" id="TIGR01352">
    <property type="entry name" value="tonB_Cterm"/>
    <property type="match status" value="1"/>
</dbReference>
<dbReference type="FunFam" id="3.30.1150.10:FF:000002">
    <property type="entry name" value="Energy transducer TonB"/>
    <property type="match status" value="1"/>
</dbReference>
<reference evidence="9 10" key="1">
    <citation type="submission" date="2018-07" db="EMBL/GenBank/DDBJ databases">
        <title>Freshwater and sediment microbial communities from various areas in North America, analyzing microbe dynamics in response to fracking.</title>
        <authorList>
            <person name="Lamendella R."/>
        </authorList>
    </citation>
    <scope>NUCLEOTIDE SEQUENCE [LARGE SCALE GENOMIC DNA]</scope>
    <source>
        <strain evidence="9 10">160A</strain>
    </source>
</reference>
<organism evidence="9 10">
    <name type="scientific">Marinilabilia salmonicolor</name>
    <dbReference type="NCBI Taxonomy" id="989"/>
    <lineage>
        <taxon>Bacteria</taxon>
        <taxon>Pseudomonadati</taxon>
        <taxon>Bacteroidota</taxon>
        <taxon>Bacteroidia</taxon>
        <taxon>Marinilabiliales</taxon>
        <taxon>Marinilabiliaceae</taxon>
        <taxon>Marinilabilia</taxon>
    </lineage>
</organism>
<dbReference type="InterPro" id="IPR006260">
    <property type="entry name" value="TonB/TolA_C"/>
</dbReference>
<evidence type="ECO:0000313" key="9">
    <source>
        <dbReference type="EMBL" id="RCW24655.1"/>
    </source>
</evidence>
<accession>A0A368UJ37</accession>
<dbReference type="RefSeq" id="WP_114438148.1">
    <property type="nucleotide sequence ID" value="NZ_QPIZ01000045.1"/>
</dbReference>
<evidence type="ECO:0000256" key="3">
    <source>
        <dbReference type="ARBA" id="ARBA00022989"/>
    </source>
</evidence>
<dbReference type="PROSITE" id="PS52015">
    <property type="entry name" value="TONB_CTD"/>
    <property type="match status" value="1"/>
</dbReference>
<gene>
    <name evidence="9" type="ORF">DFO77_1451</name>
</gene>
<dbReference type="SUPFAM" id="SSF74653">
    <property type="entry name" value="TolA/TonB C-terminal domain"/>
    <property type="match status" value="1"/>
</dbReference>
<dbReference type="InterPro" id="IPR036465">
    <property type="entry name" value="vWFA_dom_sf"/>
</dbReference>
<dbReference type="SMART" id="SM00327">
    <property type="entry name" value="VWA"/>
    <property type="match status" value="1"/>
</dbReference>
<dbReference type="Pfam" id="PF03544">
    <property type="entry name" value="TonB_C"/>
    <property type="match status" value="1"/>
</dbReference>
<evidence type="ECO:0000256" key="4">
    <source>
        <dbReference type="ARBA" id="ARBA00023136"/>
    </source>
</evidence>
<evidence type="ECO:0000259" key="7">
    <source>
        <dbReference type="PROSITE" id="PS51468"/>
    </source>
</evidence>
<evidence type="ECO:0000259" key="8">
    <source>
        <dbReference type="PROSITE" id="PS52015"/>
    </source>
</evidence>
<dbReference type="InterPro" id="IPR037682">
    <property type="entry name" value="TonB_C"/>
</dbReference>